<keyword evidence="2" id="KW-1185">Reference proteome</keyword>
<name>A0A9E7KZ23_9LILI</name>
<gene>
    <name evidence="1" type="ORF">MUK42_35436</name>
</gene>
<sequence length="55" mass="6145">MDLLDASNTSIRSIKDVLKALFGLVLHHSIVPPLSSWALCRLPLFVLVAKDGWRM</sequence>
<organism evidence="1 2">
    <name type="scientific">Musa troglodytarum</name>
    <name type="common">fe'i banana</name>
    <dbReference type="NCBI Taxonomy" id="320322"/>
    <lineage>
        <taxon>Eukaryota</taxon>
        <taxon>Viridiplantae</taxon>
        <taxon>Streptophyta</taxon>
        <taxon>Embryophyta</taxon>
        <taxon>Tracheophyta</taxon>
        <taxon>Spermatophyta</taxon>
        <taxon>Magnoliopsida</taxon>
        <taxon>Liliopsida</taxon>
        <taxon>Zingiberales</taxon>
        <taxon>Musaceae</taxon>
        <taxon>Musa</taxon>
    </lineage>
</organism>
<dbReference type="EMBL" id="CP097510">
    <property type="protein sequence ID" value="URE39713.1"/>
    <property type="molecule type" value="Genomic_DNA"/>
</dbReference>
<protein>
    <submittedName>
        <fullName evidence="1">Uncharacterized protein</fullName>
    </submittedName>
</protein>
<evidence type="ECO:0000313" key="1">
    <source>
        <dbReference type="EMBL" id="URE39713.1"/>
    </source>
</evidence>
<reference evidence="1" key="1">
    <citation type="submission" date="2022-05" db="EMBL/GenBank/DDBJ databases">
        <title>The Musa troglodytarum L. genome provides insights into the mechanism of non-climacteric behaviour and enrichment of carotenoids.</title>
        <authorList>
            <person name="Wang J."/>
        </authorList>
    </citation>
    <scope>NUCLEOTIDE SEQUENCE</scope>
    <source>
        <tissue evidence="1">Leaf</tissue>
    </source>
</reference>
<dbReference type="Proteomes" id="UP001055439">
    <property type="component" value="Chromosome 8"/>
</dbReference>
<accession>A0A9E7KZ23</accession>
<evidence type="ECO:0000313" key="2">
    <source>
        <dbReference type="Proteomes" id="UP001055439"/>
    </source>
</evidence>
<proteinExistence type="predicted"/>
<dbReference type="AlphaFoldDB" id="A0A9E7KZ23"/>